<dbReference type="EMBL" id="FNNQ01000002">
    <property type="protein sequence ID" value="SDW31820.1"/>
    <property type="molecule type" value="Genomic_DNA"/>
</dbReference>
<keyword evidence="3" id="KW-1185">Reference proteome</keyword>
<keyword evidence="1" id="KW-1133">Transmembrane helix</keyword>
<sequence>MTLFLQRTFNVVVYIISRLLVLLLLTVVTIYRNIILLPVWIGRLVSFIVTLPVIFMSLFVRIEVIFVFLLMTVDIAFIVYRWDDFMRELVQLGTLSFWIDLAYFALLAVVIGIVIGYRFKRENEKEREREAV</sequence>
<evidence type="ECO:0000313" key="2">
    <source>
        <dbReference type="EMBL" id="SDW31820.1"/>
    </source>
</evidence>
<reference evidence="2 3" key="1">
    <citation type="submission" date="2016-10" db="EMBL/GenBank/DDBJ databases">
        <authorList>
            <person name="de Groot N.N."/>
        </authorList>
    </citation>
    <scope>NUCLEOTIDE SEQUENCE [LARGE SCALE GENOMIC DNA]</scope>
    <source>
        <strain evidence="2 3">DSM 45610</strain>
    </source>
</reference>
<proteinExistence type="predicted"/>
<accession>A0A1H2SJQ2</accession>
<dbReference type="Proteomes" id="UP000198534">
    <property type="component" value="Unassembled WGS sequence"/>
</dbReference>
<keyword evidence="1" id="KW-0472">Membrane</keyword>
<feature type="transmembrane region" description="Helical" evidence="1">
    <location>
        <begin position="12"/>
        <end position="34"/>
    </location>
</feature>
<protein>
    <submittedName>
        <fullName evidence="2">Uncharacterized protein</fullName>
    </submittedName>
</protein>
<evidence type="ECO:0000256" key="1">
    <source>
        <dbReference type="SAM" id="Phobius"/>
    </source>
</evidence>
<feature type="transmembrane region" description="Helical" evidence="1">
    <location>
        <begin position="102"/>
        <end position="119"/>
    </location>
</feature>
<feature type="transmembrane region" description="Helical" evidence="1">
    <location>
        <begin position="64"/>
        <end position="82"/>
    </location>
</feature>
<feature type="transmembrane region" description="Helical" evidence="1">
    <location>
        <begin position="40"/>
        <end position="59"/>
    </location>
</feature>
<gene>
    <name evidence="2" type="ORF">SAMN05444487_102236</name>
</gene>
<dbReference type="AlphaFoldDB" id="A0A1H2SJQ2"/>
<keyword evidence="1" id="KW-0812">Transmembrane</keyword>
<evidence type="ECO:0000313" key="3">
    <source>
        <dbReference type="Proteomes" id="UP000198534"/>
    </source>
</evidence>
<organism evidence="2 3">
    <name type="scientific">Marininema mesophilum</name>
    <dbReference type="NCBI Taxonomy" id="1048340"/>
    <lineage>
        <taxon>Bacteria</taxon>
        <taxon>Bacillati</taxon>
        <taxon>Bacillota</taxon>
        <taxon>Bacilli</taxon>
        <taxon>Bacillales</taxon>
        <taxon>Thermoactinomycetaceae</taxon>
        <taxon>Marininema</taxon>
    </lineage>
</organism>
<dbReference type="STRING" id="1048340.SAMN05444487_102236"/>
<dbReference type="RefSeq" id="WP_091736098.1">
    <property type="nucleotide sequence ID" value="NZ_FNNQ01000002.1"/>
</dbReference>
<name>A0A1H2SJQ2_9BACL</name>